<dbReference type="Pfam" id="PF01541">
    <property type="entry name" value="GIY-YIG"/>
    <property type="match status" value="1"/>
</dbReference>
<evidence type="ECO:0000256" key="1">
    <source>
        <dbReference type="ARBA" id="ARBA00007435"/>
    </source>
</evidence>
<keyword evidence="4" id="KW-1185">Reference proteome</keyword>
<dbReference type="PANTHER" id="PTHR34477:SF5">
    <property type="entry name" value="BSL5627 PROTEIN"/>
    <property type="match status" value="1"/>
</dbReference>
<dbReference type="Gene3D" id="3.40.1440.10">
    <property type="entry name" value="GIY-YIG endonuclease"/>
    <property type="match status" value="1"/>
</dbReference>
<dbReference type="OrthoDB" id="287318at2"/>
<evidence type="ECO:0000313" key="3">
    <source>
        <dbReference type="EMBL" id="RAI37693.1"/>
    </source>
</evidence>
<dbReference type="InterPro" id="IPR000305">
    <property type="entry name" value="GIY-YIG_endonuc"/>
</dbReference>
<gene>
    <name evidence="3" type="ORF">CH341_29190</name>
</gene>
<proteinExistence type="inferred from homology"/>
<name>A0A327KJ87_9BRAD</name>
<dbReference type="RefSeq" id="WP_111422879.1">
    <property type="nucleotide sequence ID" value="NZ_NPEX01000422.1"/>
</dbReference>
<dbReference type="AlphaFoldDB" id="A0A327KJ87"/>
<comment type="caution">
    <text evidence="3">The sequence shown here is derived from an EMBL/GenBank/DDBJ whole genome shotgun (WGS) entry which is preliminary data.</text>
</comment>
<organism evidence="3 4">
    <name type="scientific">Rhodoplanes roseus</name>
    <dbReference type="NCBI Taxonomy" id="29409"/>
    <lineage>
        <taxon>Bacteria</taxon>
        <taxon>Pseudomonadati</taxon>
        <taxon>Pseudomonadota</taxon>
        <taxon>Alphaproteobacteria</taxon>
        <taxon>Hyphomicrobiales</taxon>
        <taxon>Nitrobacteraceae</taxon>
        <taxon>Rhodoplanes</taxon>
    </lineage>
</organism>
<dbReference type="Proteomes" id="UP000249130">
    <property type="component" value="Unassembled WGS sequence"/>
</dbReference>
<dbReference type="PANTHER" id="PTHR34477">
    <property type="entry name" value="UPF0213 PROTEIN YHBQ"/>
    <property type="match status" value="1"/>
</dbReference>
<dbReference type="InterPro" id="IPR050190">
    <property type="entry name" value="UPF0213_domain"/>
</dbReference>
<dbReference type="SUPFAM" id="SSF82771">
    <property type="entry name" value="GIY-YIG endonuclease"/>
    <property type="match status" value="1"/>
</dbReference>
<dbReference type="EMBL" id="NPEX01000422">
    <property type="protein sequence ID" value="RAI37693.1"/>
    <property type="molecule type" value="Genomic_DNA"/>
</dbReference>
<dbReference type="InterPro" id="IPR035901">
    <property type="entry name" value="GIY-YIG_endonuc_sf"/>
</dbReference>
<sequence length="95" mass="11611">MFAGGRWLRDDLRRTLYVGVTRDLVRRTWQHKSHDVPGFTTRYDVDRLVWFECYDDPVTAIEREKDIKKWRRAWKIALIEKDNPDWRDLYPEITG</sequence>
<accession>A0A327KJ87</accession>
<feature type="domain" description="GIY-YIG" evidence="2">
    <location>
        <begin position="1"/>
        <end position="77"/>
    </location>
</feature>
<protein>
    <submittedName>
        <fullName evidence="3">GIY-YIG nuclease</fullName>
    </submittedName>
</protein>
<comment type="similarity">
    <text evidence="1">Belongs to the UPF0213 family.</text>
</comment>
<dbReference type="CDD" id="cd10448">
    <property type="entry name" value="GIY-YIG_unchar_3"/>
    <property type="match status" value="1"/>
</dbReference>
<reference evidence="3 4" key="1">
    <citation type="submission" date="2017-07" db="EMBL/GenBank/DDBJ databases">
        <title>Draft Genome Sequences of Select Purple Nonsulfur Bacteria.</title>
        <authorList>
            <person name="Lasarre B."/>
            <person name="Mckinlay J.B."/>
        </authorList>
    </citation>
    <scope>NUCLEOTIDE SEQUENCE [LARGE SCALE GENOMIC DNA]</scope>
    <source>
        <strain evidence="3 4">DSM 5909</strain>
    </source>
</reference>
<evidence type="ECO:0000259" key="2">
    <source>
        <dbReference type="PROSITE" id="PS50164"/>
    </source>
</evidence>
<evidence type="ECO:0000313" key="4">
    <source>
        <dbReference type="Proteomes" id="UP000249130"/>
    </source>
</evidence>
<dbReference type="PROSITE" id="PS50164">
    <property type="entry name" value="GIY_YIG"/>
    <property type="match status" value="1"/>
</dbReference>